<dbReference type="SUPFAM" id="SSF55781">
    <property type="entry name" value="GAF domain-like"/>
    <property type="match status" value="1"/>
</dbReference>
<dbReference type="Proteomes" id="UP000272560">
    <property type="component" value="Unassembled WGS sequence"/>
</dbReference>
<dbReference type="OrthoDB" id="7466251at2"/>
<accession>A0A3A5M950</accession>
<evidence type="ECO:0000259" key="1">
    <source>
        <dbReference type="SMART" id="SM01012"/>
    </source>
</evidence>
<gene>
    <name evidence="2" type="ORF">D6T63_18255</name>
</gene>
<protein>
    <submittedName>
        <fullName evidence="2">ANTAR domain-containing protein</fullName>
    </submittedName>
</protein>
<keyword evidence="3" id="KW-1185">Reference proteome</keyword>
<feature type="domain" description="ANTAR" evidence="1">
    <location>
        <begin position="126"/>
        <end position="208"/>
    </location>
</feature>
<dbReference type="InterPro" id="IPR003018">
    <property type="entry name" value="GAF"/>
</dbReference>
<dbReference type="GO" id="GO:0003723">
    <property type="term" value="F:RNA binding"/>
    <property type="evidence" value="ECO:0007669"/>
    <property type="project" value="InterPro"/>
</dbReference>
<sequence length="218" mass="23369">MSGLDELYSVLCGSFINALPVSGAALSAFSGSLQETPLRASDELAARLDELQFDLGEGPRREAARTRVPVLIPYVRSVTHEKWPVFANALLATEVQALFVFPLIVGAMDIGVVELYRTTPGELSASDLLMARALADGAAWSLLRQILVPDSGDESQQPDLSPSRREIHQATGMVLAQTGGSAADALLLLRGHAFANGQTVRQTSTEVLERRLDFTPPA</sequence>
<dbReference type="AlphaFoldDB" id="A0A3A5M950"/>
<dbReference type="Gene3D" id="3.30.450.40">
    <property type="match status" value="1"/>
</dbReference>
<name>A0A3A5M950_9MICC</name>
<reference evidence="2 3" key="1">
    <citation type="submission" date="2018-09" db="EMBL/GenBank/DDBJ databases">
        <title>Novel species of Arthrobacter.</title>
        <authorList>
            <person name="Liu Q."/>
            <person name="Xin Y.-H."/>
        </authorList>
    </citation>
    <scope>NUCLEOTIDE SEQUENCE [LARGE SCALE GENOMIC DNA]</scope>
    <source>
        <strain evidence="2 3">Hz2</strain>
    </source>
</reference>
<organism evidence="2 3">
    <name type="scientific">Arthrobacter cheniae</name>
    <dbReference type="NCBI Taxonomy" id="1258888"/>
    <lineage>
        <taxon>Bacteria</taxon>
        <taxon>Bacillati</taxon>
        <taxon>Actinomycetota</taxon>
        <taxon>Actinomycetes</taxon>
        <taxon>Micrococcales</taxon>
        <taxon>Micrococcaceae</taxon>
        <taxon>Arthrobacter</taxon>
    </lineage>
</organism>
<proteinExistence type="predicted"/>
<evidence type="ECO:0000313" key="3">
    <source>
        <dbReference type="Proteomes" id="UP000272560"/>
    </source>
</evidence>
<evidence type="ECO:0000313" key="2">
    <source>
        <dbReference type="EMBL" id="RJT75134.1"/>
    </source>
</evidence>
<dbReference type="InterPro" id="IPR029016">
    <property type="entry name" value="GAF-like_dom_sf"/>
</dbReference>
<dbReference type="Pfam" id="PF13185">
    <property type="entry name" value="GAF_2"/>
    <property type="match status" value="1"/>
</dbReference>
<dbReference type="InterPro" id="IPR005561">
    <property type="entry name" value="ANTAR"/>
</dbReference>
<dbReference type="SMART" id="SM01012">
    <property type="entry name" value="ANTAR"/>
    <property type="match status" value="1"/>
</dbReference>
<comment type="caution">
    <text evidence="2">The sequence shown here is derived from an EMBL/GenBank/DDBJ whole genome shotgun (WGS) entry which is preliminary data.</text>
</comment>
<dbReference type="EMBL" id="QZVT01000017">
    <property type="protein sequence ID" value="RJT75134.1"/>
    <property type="molecule type" value="Genomic_DNA"/>
</dbReference>